<gene>
    <name evidence="1" type="ORF">BO87DRAFT_46440</name>
</gene>
<reference evidence="1" key="1">
    <citation type="submission" date="2016-12" db="EMBL/GenBank/DDBJ databases">
        <title>The genomes of Aspergillus section Nigri reveals drivers in fungal speciation.</title>
        <authorList>
            <consortium name="DOE Joint Genome Institute"/>
            <person name="Vesth T.C."/>
            <person name="Nybo J."/>
            <person name="Theobald S."/>
            <person name="Brandl J."/>
            <person name="Frisvad J.C."/>
            <person name="Nielsen K.F."/>
            <person name="Lyhne E.K."/>
            <person name="Kogle M.E."/>
            <person name="Kuo A."/>
            <person name="Riley R."/>
            <person name="Clum A."/>
            <person name="Nolan M."/>
            <person name="Lipzen A."/>
            <person name="Salamov A."/>
            <person name="Henrissat B."/>
            <person name="Wiebenga A."/>
            <person name="De Vries R.P."/>
            <person name="Grigoriev I.V."/>
            <person name="Mortensen U.H."/>
            <person name="Andersen M.R."/>
            <person name="Baker S.E."/>
        </authorList>
    </citation>
    <scope>NUCLEOTIDE SEQUENCE [LARGE SCALE GENOMIC DNA]</scope>
    <source>
        <strain evidence="1">CBS 115656</strain>
    </source>
</reference>
<name>A0A318YKP0_ASPNB</name>
<proteinExistence type="predicted"/>
<dbReference type="Proteomes" id="UP000247647">
    <property type="component" value="Unassembled WGS sequence"/>
</dbReference>
<organism evidence="1 2">
    <name type="scientific">Aspergillus neoniger (strain CBS 115656)</name>
    <dbReference type="NCBI Taxonomy" id="1448310"/>
    <lineage>
        <taxon>Eukaryota</taxon>
        <taxon>Fungi</taxon>
        <taxon>Dikarya</taxon>
        <taxon>Ascomycota</taxon>
        <taxon>Pezizomycotina</taxon>
        <taxon>Eurotiomycetes</taxon>
        <taxon>Eurotiomycetidae</taxon>
        <taxon>Eurotiales</taxon>
        <taxon>Aspergillaceae</taxon>
        <taxon>Aspergillus</taxon>
        <taxon>Aspergillus subgen. Circumdati</taxon>
    </lineage>
</organism>
<keyword evidence="2" id="KW-1185">Reference proteome</keyword>
<evidence type="ECO:0000313" key="1">
    <source>
        <dbReference type="EMBL" id="PYH34959.1"/>
    </source>
</evidence>
<sequence length="119" mass="13075">MALNFQHLPPTSCICAQRNGSTSIGTLSDFRALQSGGDTAADTSPRRLMNLPCYFSFPLLAQIEMSFCMSVRVIALLLVTKKPGYLRETSPTLISPLNSGIQTVIALGIILRHNWTLRH</sequence>
<accession>A0A318YKP0</accession>
<dbReference type="GeneID" id="37131749"/>
<evidence type="ECO:0000313" key="2">
    <source>
        <dbReference type="Proteomes" id="UP000247647"/>
    </source>
</evidence>
<dbReference type="RefSeq" id="XP_025480437.1">
    <property type="nucleotide sequence ID" value="XM_025629293.1"/>
</dbReference>
<protein>
    <submittedName>
        <fullName evidence="1">Uncharacterized protein</fullName>
    </submittedName>
</protein>
<dbReference type="AlphaFoldDB" id="A0A318YKP0"/>
<dbReference type="EMBL" id="KZ821458">
    <property type="protein sequence ID" value="PYH34959.1"/>
    <property type="molecule type" value="Genomic_DNA"/>
</dbReference>